<comment type="caution">
    <text evidence="1">The sequence shown here is derived from an EMBL/GenBank/DDBJ whole genome shotgun (WGS) entry which is preliminary data.</text>
</comment>
<proteinExistence type="predicted"/>
<protein>
    <submittedName>
        <fullName evidence="1">Type II and III secretion system protein</fullName>
    </submittedName>
</protein>
<dbReference type="AlphaFoldDB" id="A0A4Y7U256"/>
<gene>
    <name evidence="1" type="ORF">D0809_30265</name>
</gene>
<sequence length="98" mass="11192">KKGLNEAIKIDVSGLTLHDFISSIAEEHQLNIDVDSELNQPVSNNFFDVTVKDVFIHLVQKYDLEVTFTNNIIIFKKRKMVTIVEKKAPKVIDVSYNS</sequence>
<feature type="non-terminal residue" evidence="1">
    <location>
        <position position="98"/>
    </location>
</feature>
<dbReference type="Proteomes" id="UP000298340">
    <property type="component" value="Unassembled WGS sequence"/>
</dbReference>
<organism evidence="1 2">
    <name type="scientific">Flavobacterium circumlabens</name>
    <dbReference type="NCBI Taxonomy" id="2133765"/>
    <lineage>
        <taxon>Bacteria</taxon>
        <taxon>Pseudomonadati</taxon>
        <taxon>Bacteroidota</taxon>
        <taxon>Flavobacteriia</taxon>
        <taxon>Flavobacteriales</taxon>
        <taxon>Flavobacteriaceae</taxon>
        <taxon>Flavobacterium</taxon>
    </lineage>
</organism>
<feature type="non-terminal residue" evidence="1">
    <location>
        <position position="1"/>
    </location>
</feature>
<evidence type="ECO:0000313" key="2">
    <source>
        <dbReference type="Proteomes" id="UP000298340"/>
    </source>
</evidence>
<evidence type="ECO:0000313" key="1">
    <source>
        <dbReference type="EMBL" id="TEB40505.1"/>
    </source>
</evidence>
<dbReference type="Gene3D" id="3.55.50.30">
    <property type="match status" value="1"/>
</dbReference>
<reference evidence="1 2" key="1">
    <citation type="journal article" date="2018" name="Syst. Appl. Microbiol.">
        <title>Flavobacterium circumlabens sp. nov. and Flavobacterium cupreum sp. nov., two psychrotrophic species isolated from Antarctic environmental samples.</title>
        <authorList>
            <person name="Kralova S."/>
            <person name="Busse H.J."/>
            <person name="Svec P."/>
            <person name="Maslanova I."/>
            <person name="Stankova E."/>
            <person name="Bartak M."/>
            <person name="Sedlacek I."/>
        </authorList>
    </citation>
    <scope>NUCLEOTIDE SEQUENCE [LARGE SCALE GENOMIC DNA]</scope>
    <source>
        <strain evidence="1 2">CCM 8828</strain>
    </source>
</reference>
<name>A0A4Y7U256_9FLAO</name>
<dbReference type="EMBL" id="QWDN01001229">
    <property type="protein sequence ID" value="TEB40505.1"/>
    <property type="molecule type" value="Genomic_DNA"/>
</dbReference>
<accession>A0A4Y7U256</accession>